<comment type="caution">
    <text evidence="1">The sequence shown here is derived from an EMBL/GenBank/DDBJ whole genome shotgun (WGS) entry which is preliminary data.</text>
</comment>
<evidence type="ECO:0000313" key="1">
    <source>
        <dbReference type="EMBL" id="PKB98263.1"/>
    </source>
</evidence>
<reference evidence="2 3" key="4">
    <citation type="submission" date="2017-10" db="EMBL/GenBank/DDBJ databases">
        <title>Genome analyses suggest a sexual origin of heterokaryosis in a supposedly ancient asexual fungus.</title>
        <authorList>
            <person name="Corradi N."/>
            <person name="Sedzielewska K."/>
            <person name="Noel J."/>
            <person name="Charron P."/>
            <person name="Farinelli L."/>
            <person name="Marton T."/>
            <person name="Kruger M."/>
            <person name="Pelin A."/>
            <person name="Brachmann A."/>
            <person name="Corradi N."/>
        </authorList>
    </citation>
    <scope>NUCLEOTIDE SEQUENCE [LARGE SCALE GENOMIC DNA]</scope>
    <source>
        <strain evidence="2 3">A1</strain>
    </source>
</reference>
<dbReference type="OrthoDB" id="2440930at2759"/>
<reference evidence="1 4" key="2">
    <citation type="submission" date="2017-09" db="EMBL/GenBank/DDBJ databases">
        <title>Extensive intraspecific genome diversity in a model arbuscular mycorrhizal fungus.</title>
        <authorList>
            <person name="Chen E.C."/>
            <person name="Morin E."/>
            <person name="Beaudet D."/>
            <person name="Noel J."/>
            <person name="Ndikumana S."/>
            <person name="Charron P."/>
            <person name="St-Onge C."/>
            <person name="Giorgi J."/>
            <person name="Grigoriev I.V."/>
            <person name="Roux C."/>
            <person name="Martin F.M."/>
            <person name="Corradi N."/>
        </authorList>
    </citation>
    <scope>NUCLEOTIDE SEQUENCE [LARGE SCALE GENOMIC DNA]</scope>
    <source>
        <strain evidence="1 4">A5</strain>
    </source>
</reference>
<dbReference type="VEuPathDB" id="FungiDB:RhiirFUN_018002"/>
<dbReference type="EMBL" id="LLXJ01002724">
    <property type="protein sequence ID" value="PKB98263.1"/>
    <property type="molecule type" value="Genomic_DNA"/>
</dbReference>
<dbReference type="AlphaFoldDB" id="A0A2I1F1T4"/>
<reference evidence="2 3" key="3">
    <citation type="submission" date="2017-10" db="EMBL/GenBank/DDBJ databases">
        <title>Extensive intraspecific genome diversity in a model arbuscular mycorrhizal fungus.</title>
        <authorList>
            <person name="Chen E.C.H."/>
            <person name="Morin E."/>
            <person name="Baudet D."/>
            <person name="Noel J."/>
            <person name="Ndikumana S."/>
            <person name="Charron P."/>
            <person name="St-Onge C."/>
            <person name="Giorgi J."/>
            <person name="Grigoriev I.V."/>
            <person name="Roux C."/>
            <person name="Martin F.M."/>
            <person name="Corradi N."/>
        </authorList>
    </citation>
    <scope>NUCLEOTIDE SEQUENCE [LARGE SCALE GENOMIC DNA]</scope>
    <source>
        <strain evidence="2 3">A1</strain>
    </source>
</reference>
<protein>
    <submittedName>
        <fullName evidence="1">Uncharacterized protein</fullName>
    </submittedName>
</protein>
<dbReference type="Proteomes" id="UP000232722">
    <property type="component" value="Unassembled WGS sequence"/>
</dbReference>
<organism evidence="1 4">
    <name type="scientific">Rhizophagus irregularis</name>
    <dbReference type="NCBI Taxonomy" id="588596"/>
    <lineage>
        <taxon>Eukaryota</taxon>
        <taxon>Fungi</taxon>
        <taxon>Fungi incertae sedis</taxon>
        <taxon>Mucoromycota</taxon>
        <taxon>Glomeromycotina</taxon>
        <taxon>Glomeromycetes</taxon>
        <taxon>Glomerales</taxon>
        <taxon>Glomeraceae</taxon>
        <taxon>Rhizophagus</taxon>
    </lineage>
</organism>
<proteinExistence type="predicted"/>
<sequence>MYRDGINEPFTTFHENYTHWTGNPMTKNFVSRALGAIGLKAKMVIINFEGRKCLVSLNKGRMKADIVGVRLSEVVFLEMSSAPIDFLNIHAVGNFAFNF</sequence>
<name>A0A2I1F1T4_9GLOM</name>
<evidence type="ECO:0000313" key="3">
    <source>
        <dbReference type="Proteomes" id="UP000232688"/>
    </source>
</evidence>
<evidence type="ECO:0000313" key="4">
    <source>
        <dbReference type="Proteomes" id="UP000232722"/>
    </source>
</evidence>
<evidence type="ECO:0000313" key="2">
    <source>
        <dbReference type="EMBL" id="PKC57908.1"/>
    </source>
</evidence>
<accession>A0A2I1F1T4</accession>
<reference evidence="1 4" key="1">
    <citation type="submission" date="2016-04" db="EMBL/GenBank/DDBJ databases">
        <title>Genome analyses suggest a sexual origin of heterokaryosis in a supposedly ancient asexual fungus.</title>
        <authorList>
            <person name="Ropars J."/>
            <person name="Sedzielewska K."/>
            <person name="Noel J."/>
            <person name="Charron P."/>
            <person name="Farinelli L."/>
            <person name="Marton T."/>
            <person name="Kruger M."/>
            <person name="Pelin A."/>
            <person name="Brachmann A."/>
            <person name="Corradi N."/>
        </authorList>
    </citation>
    <scope>NUCLEOTIDE SEQUENCE [LARGE SCALE GENOMIC DNA]</scope>
    <source>
        <strain evidence="1 4">A5</strain>
    </source>
</reference>
<dbReference type="VEuPathDB" id="FungiDB:FUN_000604"/>
<dbReference type="Proteomes" id="UP000232688">
    <property type="component" value="Unassembled WGS sequence"/>
</dbReference>
<dbReference type="VEuPathDB" id="FungiDB:RhiirA1_428150"/>
<dbReference type="EMBL" id="LLXH01001682">
    <property type="protein sequence ID" value="PKC57908.1"/>
    <property type="molecule type" value="Genomic_DNA"/>
</dbReference>
<gene>
    <name evidence="2" type="ORF">RhiirA1_428150</name>
    <name evidence="1" type="ORF">RhiirA5_367054</name>
</gene>